<reference evidence="1 2" key="1">
    <citation type="submission" date="2014-07" db="EMBL/GenBank/DDBJ databases">
        <title>Isolation and characterization of Rhizobium leguminosarum phages from western Canadian soils and complete genome sequences of rhizobiophages vB_RleS_L338C and vB_RleM_P10VF.</title>
        <authorList>
            <person name="Restrepo-Cordoba M."/>
            <person name="Halmillawewa A.P."/>
            <person name="Perry B."/>
            <person name="Hynes M.F."/>
            <person name="Yost C.K."/>
        </authorList>
    </citation>
    <scope>NUCLEOTIDE SEQUENCE [LARGE SCALE GENOMIC DNA]</scope>
</reference>
<dbReference type="EMBL" id="KM199770">
    <property type="protein sequence ID" value="AIK68233.1"/>
    <property type="molecule type" value="Genomic_DNA"/>
</dbReference>
<dbReference type="KEGG" id="vg:22109569"/>
<gene>
    <name evidence="1" type="ORF">P10VF_020</name>
</gene>
<name>A0A076YII9_9CAUD</name>
<proteinExistence type="predicted"/>
<accession>A0A076YII9</accession>
<evidence type="ECO:0000313" key="1">
    <source>
        <dbReference type="EMBL" id="AIK68233.1"/>
    </source>
</evidence>
<dbReference type="Proteomes" id="UP000204140">
    <property type="component" value="Segment"/>
</dbReference>
<protein>
    <submittedName>
        <fullName evidence="1">Uncharacterized protein</fullName>
    </submittedName>
</protein>
<keyword evidence="2" id="KW-1185">Reference proteome</keyword>
<dbReference type="RefSeq" id="YP_009099759.1">
    <property type="nucleotide sequence ID" value="NC_025429.1"/>
</dbReference>
<dbReference type="GeneID" id="22109569"/>
<organism evidence="1 2">
    <name type="scientific">Rhizobium phage vB_RleM_P10VF</name>
    <dbReference type="NCBI Taxonomy" id="1527770"/>
    <lineage>
        <taxon>Viruses</taxon>
        <taxon>Duplodnaviria</taxon>
        <taxon>Heunggongvirae</taxon>
        <taxon>Uroviricota</taxon>
        <taxon>Caudoviricetes</taxon>
        <taxon>Pootjesviridae</taxon>
        <taxon>Innesvirus</taxon>
        <taxon>Innesvirus P10VF</taxon>
    </lineage>
</organism>
<sequence length="169" mass="20397">MKLIYNGTMSSQEAEWCRNALGEYPYAVELREIPNHDELRKSLKVRRWSKKSALFDQHFEYEGILYSLVQKNFMNDRDSTGRFNGGCFIFLKDADDYYSVIVDFREIVINKEPFRVSIEKEEVWNHEEIGETSWIDRKIFRRKKWYRVRYVTHIGGSFHVSTEFFDERP</sequence>
<evidence type="ECO:0000313" key="2">
    <source>
        <dbReference type="Proteomes" id="UP000204140"/>
    </source>
</evidence>